<dbReference type="GO" id="GO:0010181">
    <property type="term" value="F:FMN binding"/>
    <property type="evidence" value="ECO:0007669"/>
    <property type="project" value="InterPro"/>
</dbReference>
<organism evidence="3 4">
    <name type="scientific">Podospora appendiculata</name>
    <dbReference type="NCBI Taxonomy" id="314037"/>
    <lineage>
        <taxon>Eukaryota</taxon>
        <taxon>Fungi</taxon>
        <taxon>Dikarya</taxon>
        <taxon>Ascomycota</taxon>
        <taxon>Pezizomycotina</taxon>
        <taxon>Sordariomycetes</taxon>
        <taxon>Sordariomycetidae</taxon>
        <taxon>Sordariales</taxon>
        <taxon>Podosporaceae</taxon>
        <taxon>Podospora</taxon>
    </lineage>
</organism>
<proteinExistence type="predicted"/>
<sequence>MSTGSRLFQPLTVGNMKLQHRIALAPLTRFRADKATPISTAAGGYDYVPFICTESQIAGWREVVDAVHAKGSYIYIQLWFLGRSARLDVLERDGFQLRSASNIPIDGRIHEMVRDYATAAKAGFDGVEIHAANGHLVDQFLGEGSNDRTDEYGGSVENRSRFAIEIIQAVTDAIGPSRTAIRLSPWSTRQSKRLNDPIPQFSEVIQKLNQFKLAYLSLVEARIVGDTTVDSVTGSLDFAVDLWDGPLLIAGGYTAESARRLVDVDRPDKDVAVAFGRHFIANPDLPFRVQHGISFSPYNRSTFYNARSPVVKLRN</sequence>
<evidence type="ECO:0000313" key="3">
    <source>
        <dbReference type="EMBL" id="KAK3687695.1"/>
    </source>
</evidence>
<dbReference type="InterPro" id="IPR013785">
    <property type="entry name" value="Aldolase_TIM"/>
</dbReference>
<keyword evidence="1" id="KW-0285">Flavoprotein</keyword>
<dbReference type="InterPro" id="IPR045247">
    <property type="entry name" value="Oye-like"/>
</dbReference>
<dbReference type="CDD" id="cd02933">
    <property type="entry name" value="OYE_like_FMN"/>
    <property type="match status" value="1"/>
</dbReference>
<dbReference type="GO" id="GO:0003959">
    <property type="term" value="F:NADPH dehydrogenase activity"/>
    <property type="evidence" value="ECO:0007669"/>
    <property type="project" value="TreeGrafter"/>
</dbReference>
<dbReference type="Gene3D" id="3.20.20.70">
    <property type="entry name" value="Aldolase class I"/>
    <property type="match status" value="1"/>
</dbReference>
<evidence type="ECO:0000259" key="2">
    <source>
        <dbReference type="Pfam" id="PF00724"/>
    </source>
</evidence>
<dbReference type="AlphaFoldDB" id="A0AAE0X7W9"/>
<dbReference type="Pfam" id="PF00724">
    <property type="entry name" value="Oxidored_FMN"/>
    <property type="match status" value="1"/>
</dbReference>
<dbReference type="Proteomes" id="UP001270362">
    <property type="component" value="Unassembled WGS sequence"/>
</dbReference>
<evidence type="ECO:0000313" key="4">
    <source>
        <dbReference type="Proteomes" id="UP001270362"/>
    </source>
</evidence>
<gene>
    <name evidence="3" type="ORF">B0T22DRAFT_498024</name>
</gene>
<dbReference type="InterPro" id="IPR001155">
    <property type="entry name" value="OxRdtase_FMN_N"/>
</dbReference>
<protein>
    <recommendedName>
        <fullName evidence="2">NADH:flavin oxidoreductase/NADH oxidase N-terminal domain-containing protein</fullName>
    </recommendedName>
</protein>
<comment type="caution">
    <text evidence="3">The sequence shown here is derived from an EMBL/GenBank/DDBJ whole genome shotgun (WGS) entry which is preliminary data.</text>
</comment>
<reference evidence="3" key="2">
    <citation type="submission" date="2023-06" db="EMBL/GenBank/DDBJ databases">
        <authorList>
            <consortium name="Lawrence Berkeley National Laboratory"/>
            <person name="Haridas S."/>
            <person name="Hensen N."/>
            <person name="Bonometti L."/>
            <person name="Westerberg I."/>
            <person name="Brannstrom I.O."/>
            <person name="Guillou S."/>
            <person name="Cros-Aarteil S."/>
            <person name="Calhoun S."/>
            <person name="Kuo A."/>
            <person name="Mondo S."/>
            <person name="Pangilinan J."/>
            <person name="Riley R."/>
            <person name="Labutti K."/>
            <person name="Andreopoulos B."/>
            <person name="Lipzen A."/>
            <person name="Chen C."/>
            <person name="Yanf M."/>
            <person name="Daum C."/>
            <person name="Ng V."/>
            <person name="Clum A."/>
            <person name="Steindorff A."/>
            <person name="Ohm R."/>
            <person name="Martin F."/>
            <person name="Silar P."/>
            <person name="Natvig D."/>
            <person name="Lalanne C."/>
            <person name="Gautier V."/>
            <person name="Ament-Velasquez S.L."/>
            <person name="Kruys A."/>
            <person name="Hutchinson M.I."/>
            <person name="Powell A.J."/>
            <person name="Barry K."/>
            <person name="Miller A.N."/>
            <person name="Grigoriev I.V."/>
            <person name="Debuchy R."/>
            <person name="Gladieux P."/>
            <person name="Thoren M.H."/>
            <person name="Johannesson H."/>
        </authorList>
    </citation>
    <scope>NUCLEOTIDE SEQUENCE</scope>
    <source>
        <strain evidence="3">CBS 314.62</strain>
    </source>
</reference>
<dbReference type="PANTHER" id="PTHR22893:SF91">
    <property type="entry name" value="NADPH DEHYDROGENASE 2-RELATED"/>
    <property type="match status" value="1"/>
</dbReference>
<dbReference type="EMBL" id="JAULSO010000002">
    <property type="protein sequence ID" value="KAK3687695.1"/>
    <property type="molecule type" value="Genomic_DNA"/>
</dbReference>
<name>A0AAE0X7W9_9PEZI</name>
<reference evidence="3" key="1">
    <citation type="journal article" date="2023" name="Mol. Phylogenet. Evol.">
        <title>Genome-scale phylogeny and comparative genomics of the fungal order Sordariales.</title>
        <authorList>
            <person name="Hensen N."/>
            <person name="Bonometti L."/>
            <person name="Westerberg I."/>
            <person name="Brannstrom I.O."/>
            <person name="Guillou S."/>
            <person name="Cros-Aarteil S."/>
            <person name="Calhoun S."/>
            <person name="Haridas S."/>
            <person name="Kuo A."/>
            <person name="Mondo S."/>
            <person name="Pangilinan J."/>
            <person name="Riley R."/>
            <person name="LaButti K."/>
            <person name="Andreopoulos B."/>
            <person name="Lipzen A."/>
            <person name="Chen C."/>
            <person name="Yan M."/>
            <person name="Daum C."/>
            <person name="Ng V."/>
            <person name="Clum A."/>
            <person name="Steindorff A."/>
            <person name="Ohm R.A."/>
            <person name="Martin F."/>
            <person name="Silar P."/>
            <person name="Natvig D.O."/>
            <person name="Lalanne C."/>
            <person name="Gautier V."/>
            <person name="Ament-Velasquez S.L."/>
            <person name="Kruys A."/>
            <person name="Hutchinson M.I."/>
            <person name="Powell A.J."/>
            <person name="Barry K."/>
            <person name="Miller A.N."/>
            <person name="Grigoriev I.V."/>
            <person name="Debuchy R."/>
            <person name="Gladieux P."/>
            <person name="Hiltunen Thoren M."/>
            <person name="Johannesson H."/>
        </authorList>
    </citation>
    <scope>NUCLEOTIDE SEQUENCE</scope>
    <source>
        <strain evidence="3">CBS 314.62</strain>
    </source>
</reference>
<dbReference type="PANTHER" id="PTHR22893">
    <property type="entry name" value="NADH OXIDOREDUCTASE-RELATED"/>
    <property type="match status" value="1"/>
</dbReference>
<feature type="domain" description="NADH:flavin oxidoreductase/NADH oxidase N-terminal" evidence="2">
    <location>
        <begin position="38"/>
        <end position="293"/>
    </location>
</feature>
<accession>A0AAE0X7W9</accession>
<dbReference type="SUPFAM" id="SSF51395">
    <property type="entry name" value="FMN-linked oxidoreductases"/>
    <property type="match status" value="1"/>
</dbReference>
<keyword evidence="4" id="KW-1185">Reference proteome</keyword>
<evidence type="ECO:0000256" key="1">
    <source>
        <dbReference type="ARBA" id="ARBA00022630"/>
    </source>
</evidence>